<keyword evidence="1" id="KW-0812">Transmembrane</keyword>
<keyword evidence="1" id="KW-1133">Transmembrane helix</keyword>
<dbReference type="AlphaFoldDB" id="A0A937W8G4"/>
<name>A0A937W8G4_UNCTE</name>
<sequence length="143" mass="16179">MQDLLAYVHPVVQLLVLLMAVATLRLGLALKHHRLGRRFLAQWEGIYQRHTILGLVFLGCLCGGYILGIISMPWLRERPPLRSPHFFFGTLALCLFLGGGYTGWRLKQRTARYADVRDMHGFLVYLGLFIALAVAVMGFILLP</sequence>
<gene>
    <name evidence="2" type="ORF">FJZ47_24590</name>
</gene>
<dbReference type="Proteomes" id="UP000712673">
    <property type="component" value="Unassembled WGS sequence"/>
</dbReference>
<comment type="caution">
    <text evidence="2">The sequence shown here is derived from an EMBL/GenBank/DDBJ whole genome shotgun (WGS) entry which is preliminary data.</text>
</comment>
<organism evidence="2 3">
    <name type="scientific">Tectimicrobiota bacterium</name>
    <dbReference type="NCBI Taxonomy" id="2528274"/>
    <lineage>
        <taxon>Bacteria</taxon>
        <taxon>Pseudomonadati</taxon>
        <taxon>Nitrospinota/Tectimicrobiota group</taxon>
        <taxon>Candidatus Tectimicrobiota</taxon>
    </lineage>
</organism>
<evidence type="ECO:0000313" key="2">
    <source>
        <dbReference type="EMBL" id="MBM3226957.1"/>
    </source>
</evidence>
<evidence type="ECO:0000313" key="3">
    <source>
        <dbReference type="Proteomes" id="UP000712673"/>
    </source>
</evidence>
<keyword evidence="1" id="KW-0472">Membrane</keyword>
<dbReference type="Gene3D" id="1.20.120.1770">
    <property type="match status" value="1"/>
</dbReference>
<accession>A0A937W8G4</accession>
<feature type="transmembrane region" description="Helical" evidence="1">
    <location>
        <begin position="51"/>
        <end position="74"/>
    </location>
</feature>
<feature type="transmembrane region" description="Helical" evidence="1">
    <location>
        <begin position="6"/>
        <end position="30"/>
    </location>
</feature>
<reference evidence="2" key="1">
    <citation type="submission" date="2019-03" db="EMBL/GenBank/DDBJ databases">
        <title>Lake Tanganyika Metagenome-Assembled Genomes (MAGs).</title>
        <authorList>
            <person name="Tran P."/>
        </authorList>
    </citation>
    <scope>NUCLEOTIDE SEQUENCE</scope>
    <source>
        <strain evidence="2">K_DeepCast_65m_m2_066</strain>
    </source>
</reference>
<feature type="transmembrane region" description="Helical" evidence="1">
    <location>
        <begin position="122"/>
        <end position="142"/>
    </location>
</feature>
<evidence type="ECO:0000256" key="1">
    <source>
        <dbReference type="SAM" id="Phobius"/>
    </source>
</evidence>
<proteinExistence type="predicted"/>
<feature type="transmembrane region" description="Helical" evidence="1">
    <location>
        <begin position="86"/>
        <end position="102"/>
    </location>
</feature>
<dbReference type="EMBL" id="VGLS01001125">
    <property type="protein sequence ID" value="MBM3226957.1"/>
    <property type="molecule type" value="Genomic_DNA"/>
</dbReference>
<protein>
    <submittedName>
        <fullName evidence="2">DUF4079 family protein</fullName>
    </submittedName>
</protein>